<evidence type="ECO:0000313" key="3">
    <source>
        <dbReference type="EMBL" id="OME96929.1"/>
    </source>
</evidence>
<organism evidence="3 4">
    <name type="scientific">Paenibacillus lautus</name>
    <name type="common">Bacillus lautus</name>
    <dbReference type="NCBI Taxonomy" id="1401"/>
    <lineage>
        <taxon>Bacteria</taxon>
        <taxon>Bacillati</taxon>
        <taxon>Bacillota</taxon>
        <taxon>Bacilli</taxon>
        <taxon>Bacillales</taxon>
        <taxon>Paenibacillaceae</taxon>
        <taxon>Paenibacillus</taxon>
    </lineage>
</organism>
<feature type="domain" description="VanZ-like" evidence="2">
    <location>
        <begin position="14"/>
        <end position="154"/>
    </location>
</feature>
<comment type="caution">
    <text evidence="3">The sequence shown here is derived from an EMBL/GenBank/DDBJ whole genome shotgun (WGS) entry which is preliminary data.</text>
</comment>
<dbReference type="InterPro" id="IPR006976">
    <property type="entry name" value="VanZ-like"/>
</dbReference>
<dbReference type="STRING" id="1401.BK123_04965"/>
<dbReference type="InterPro" id="IPR053150">
    <property type="entry name" value="Teicoplanin_resist-assoc"/>
</dbReference>
<keyword evidence="1" id="KW-0472">Membrane</keyword>
<keyword evidence="1" id="KW-1133">Transmembrane helix</keyword>
<feature type="transmembrane region" description="Helical" evidence="1">
    <location>
        <begin position="106"/>
        <end position="126"/>
    </location>
</feature>
<dbReference type="PANTHER" id="PTHR36834">
    <property type="entry name" value="MEMBRANE PROTEIN-RELATED"/>
    <property type="match status" value="1"/>
</dbReference>
<feature type="transmembrane region" description="Helical" evidence="1">
    <location>
        <begin position="138"/>
        <end position="158"/>
    </location>
</feature>
<evidence type="ECO:0000259" key="2">
    <source>
        <dbReference type="Pfam" id="PF04892"/>
    </source>
</evidence>
<accession>A0A1R1B9V3</accession>
<evidence type="ECO:0000256" key="1">
    <source>
        <dbReference type="SAM" id="Phobius"/>
    </source>
</evidence>
<keyword evidence="1" id="KW-0812">Transmembrane</keyword>
<sequence>MKLSYKWMLVLLYALYLYVLLKVILFKFGSVDISVLWQQLHRATEIPDYVQNRLQFANFTPFESIRMNIKHLSSTHDVVNLFGNIAIFMPNGLFVGLMLRNKFLGFIGSFTTSLGLSLGLECSQLFFSMGSFDVDDLILNTAGGVLGYGMFLVLKLTLAGTTLPTDERRGRTDKPLTGNE</sequence>
<feature type="transmembrane region" description="Helical" evidence="1">
    <location>
        <begin position="7"/>
        <end position="26"/>
    </location>
</feature>
<dbReference type="Pfam" id="PF04892">
    <property type="entry name" value="VanZ"/>
    <property type="match status" value="1"/>
</dbReference>
<evidence type="ECO:0000313" key="4">
    <source>
        <dbReference type="Proteomes" id="UP000187074"/>
    </source>
</evidence>
<dbReference type="OrthoDB" id="4822551at2"/>
<protein>
    <submittedName>
        <fullName evidence="3">VanZ family protein</fullName>
    </submittedName>
</protein>
<gene>
    <name evidence="3" type="ORF">BK123_04965</name>
</gene>
<dbReference type="EMBL" id="MRTF01000001">
    <property type="protein sequence ID" value="OME96929.1"/>
    <property type="molecule type" value="Genomic_DNA"/>
</dbReference>
<name>A0A1R1B9V3_PAELA</name>
<dbReference type="Proteomes" id="UP000187074">
    <property type="component" value="Unassembled WGS sequence"/>
</dbReference>
<dbReference type="AlphaFoldDB" id="A0A1R1B9V3"/>
<dbReference type="PANTHER" id="PTHR36834:SF1">
    <property type="entry name" value="INTEGRAL MEMBRANE PROTEIN"/>
    <property type="match status" value="1"/>
</dbReference>
<reference evidence="3 4" key="1">
    <citation type="submission" date="2016-11" db="EMBL/GenBank/DDBJ databases">
        <title>Paenibacillus species isolates.</title>
        <authorList>
            <person name="Beno S.M."/>
        </authorList>
    </citation>
    <scope>NUCLEOTIDE SEQUENCE [LARGE SCALE GENOMIC DNA]</scope>
    <source>
        <strain evidence="3 4">FSL F4-0100</strain>
    </source>
</reference>
<feature type="transmembrane region" description="Helical" evidence="1">
    <location>
        <begin position="81"/>
        <end position="99"/>
    </location>
</feature>
<proteinExistence type="predicted"/>
<dbReference type="RefSeq" id="WP_076321266.1">
    <property type="nucleotide sequence ID" value="NZ_JBCMXI010000002.1"/>
</dbReference>